<accession>A0A1V0E6Y3</accession>
<gene>
    <name evidence="1" type="ORF">BIS47_110</name>
</gene>
<keyword evidence="2" id="KW-1185">Reference proteome</keyword>
<protein>
    <submittedName>
        <fullName evidence="1">Uncharacterized protein</fullName>
    </submittedName>
</protein>
<dbReference type="GeneID" id="55632603"/>
<dbReference type="RefSeq" id="YP_009832617.1">
    <property type="nucleotide sequence ID" value="NC_048656.1"/>
</dbReference>
<sequence>MTVKYAGFCISATENIPATDASLLLMLKDLSSVYDRSHDVKSSTVGYHTLGSIMGNGRFRDMGYSAESVVDIIRSLDPKTFPLLFKRHNDKGDLFLHREPIFHTKALYKTLVEIKKDGKLKKDSNGKLKIHFRGKIYEGHGVKESVFKAKTEI</sequence>
<dbReference type="EMBL" id="KY652726">
    <property type="protein sequence ID" value="ARB12614.1"/>
    <property type="molecule type" value="Genomic_DNA"/>
</dbReference>
<dbReference type="Proteomes" id="UP000221691">
    <property type="component" value="Segment"/>
</dbReference>
<reference evidence="1 2" key="1">
    <citation type="submission" date="2017-02" db="EMBL/GenBank/DDBJ databases">
        <title>Genome sequencing and assembly of Klebsiella pneumoniae phages.</title>
        <authorList>
            <person name="Labudda L."/>
            <person name="Strapagiel D."/>
            <person name="Karczewska-Golec J."/>
            <person name="Golec P."/>
        </authorList>
    </citation>
    <scope>NUCLEOTIDE SEQUENCE [LARGE SCALE GENOMIC DNA]</scope>
</reference>
<name>A0A1V0E6Y3_9CAUD</name>
<evidence type="ECO:0000313" key="1">
    <source>
        <dbReference type="EMBL" id="ARB12614.1"/>
    </source>
</evidence>
<dbReference type="KEGG" id="vg:55632603"/>
<evidence type="ECO:0000313" key="2">
    <source>
        <dbReference type="Proteomes" id="UP000221691"/>
    </source>
</evidence>
<proteinExistence type="predicted"/>
<organism evidence="1 2">
    <name type="scientific">Klebsiella phage vB_KpnM_BIS47</name>
    <dbReference type="NCBI Taxonomy" id="1907784"/>
    <lineage>
        <taxon>Viruses</taxon>
        <taxon>Duplodnaviria</taxon>
        <taxon>Heunggongvirae</taxon>
        <taxon>Uroviricota</taxon>
        <taxon>Caudoviricetes</taxon>
        <taxon>Vequintavirinae</taxon>
        <taxon>Mydovirus</taxon>
        <taxon>Mydovirus BIS47</taxon>
    </lineage>
</organism>